<gene>
    <name evidence="4" type="ORF">CFBP7129_12490</name>
</gene>
<dbReference type="UniPathway" id="UPA00148"/>
<protein>
    <submittedName>
        <fullName evidence="4">Cobalt-precorrin-6A reductase</fullName>
        <ecNumber evidence="4">1.3.1.106</ecNumber>
    </submittedName>
</protein>
<dbReference type="Proteomes" id="UP000298649">
    <property type="component" value="Chromosome circular"/>
</dbReference>
<name>A0A4D7YIM9_AGRTU</name>
<dbReference type="NCBIfam" id="NF005968">
    <property type="entry name" value="PRK08057.1-2"/>
    <property type="match status" value="1"/>
</dbReference>
<dbReference type="PANTHER" id="PTHR36925:SF1">
    <property type="entry name" value="COBALT-PRECORRIN-6A REDUCTASE"/>
    <property type="match status" value="1"/>
</dbReference>
<evidence type="ECO:0000313" key="4">
    <source>
        <dbReference type="EMBL" id="QCL94927.1"/>
    </source>
</evidence>
<keyword evidence="2" id="KW-0169">Cobalamin biosynthesis</keyword>
<evidence type="ECO:0000313" key="5">
    <source>
        <dbReference type="Proteomes" id="UP000298649"/>
    </source>
</evidence>
<dbReference type="RefSeq" id="WP_137004113.1">
    <property type="nucleotide sequence ID" value="NZ_CP039922.1"/>
</dbReference>
<organism evidence="4 5">
    <name type="scientific">Agrobacterium tumefaciens</name>
    <dbReference type="NCBI Taxonomy" id="358"/>
    <lineage>
        <taxon>Bacteria</taxon>
        <taxon>Pseudomonadati</taxon>
        <taxon>Pseudomonadota</taxon>
        <taxon>Alphaproteobacteria</taxon>
        <taxon>Hyphomicrobiales</taxon>
        <taxon>Rhizobiaceae</taxon>
        <taxon>Rhizobium/Agrobacterium group</taxon>
        <taxon>Agrobacterium</taxon>
        <taxon>Agrobacterium tumefaciens complex</taxon>
    </lineage>
</organism>
<sequence>MTRSILILGGTADARILAGRLAEEPGYRILLSMAGRTLSPVEQPVPMRSGGFGGAGGLADFIRAENFDILVDATHPYAAKISANAIEAAGRAKVPLVVLSRPAWQRQPGDRWHEVDSVEQAVTALGSEGRRAFLALGRQELLPFEAAPQHNYLIRSVDPVEPPLKLPHARYITARGPFALDDEIRMLEENRIETVVSKNSGGSASYGKIEAARRLGLPVIMIDRPRQRYDTPLNDLTVPDIAAALTAIHHQLSLFEKRGE</sequence>
<dbReference type="GO" id="GO:0009236">
    <property type="term" value="P:cobalamin biosynthetic process"/>
    <property type="evidence" value="ECO:0007669"/>
    <property type="project" value="UniProtKB-UniPathway"/>
</dbReference>
<dbReference type="AlphaFoldDB" id="A0A4D7YIM9"/>
<dbReference type="InterPro" id="IPR003723">
    <property type="entry name" value="Precorrin-6x_reduct"/>
</dbReference>
<proteinExistence type="predicted"/>
<dbReference type="EC" id="1.3.1.106" evidence="4"/>
<evidence type="ECO:0000256" key="2">
    <source>
        <dbReference type="ARBA" id="ARBA00022573"/>
    </source>
</evidence>
<evidence type="ECO:0000256" key="1">
    <source>
        <dbReference type="ARBA" id="ARBA00004953"/>
    </source>
</evidence>
<dbReference type="GO" id="GO:0016994">
    <property type="term" value="F:precorrin-6A reductase activity"/>
    <property type="evidence" value="ECO:0007669"/>
    <property type="project" value="InterPro"/>
</dbReference>
<dbReference type="PANTHER" id="PTHR36925">
    <property type="entry name" value="COBALT-PRECORRIN-6A REDUCTASE"/>
    <property type="match status" value="1"/>
</dbReference>
<comment type="pathway">
    <text evidence="1">Cofactor biosynthesis; adenosylcobalamin biosynthesis.</text>
</comment>
<dbReference type="Pfam" id="PF02571">
    <property type="entry name" value="CbiJ"/>
    <property type="match status" value="1"/>
</dbReference>
<evidence type="ECO:0000256" key="3">
    <source>
        <dbReference type="ARBA" id="ARBA00023002"/>
    </source>
</evidence>
<dbReference type="NCBIfam" id="TIGR00715">
    <property type="entry name" value="precor6x_red"/>
    <property type="match status" value="1"/>
</dbReference>
<dbReference type="EMBL" id="CP039922">
    <property type="protein sequence ID" value="QCL94927.1"/>
    <property type="molecule type" value="Genomic_DNA"/>
</dbReference>
<accession>A0A4D7YIM9</accession>
<reference evidence="4 5" key="1">
    <citation type="submission" date="2019-04" db="EMBL/GenBank/DDBJ databases">
        <title>Complete genome sequence of Agrobacterium tumefaciens CFBP7129.</title>
        <authorList>
            <person name="Haryono M."/>
            <person name="Lin Y.-C."/>
            <person name="Lai E.-M."/>
            <person name="Kuo C.-H."/>
        </authorList>
    </citation>
    <scope>NUCLEOTIDE SEQUENCE [LARGE SCALE GENOMIC DNA]</scope>
    <source>
        <strain evidence="4 5">CFBP7129</strain>
    </source>
</reference>
<dbReference type="PROSITE" id="PS51014">
    <property type="entry name" value="COBK_CBIJ"/>
    <property type="match status" value="1"/>
</dbReference>
<keyword evidence="3 4" id="KW-0560">Oxidoreductase</keyword>